<gene>
    <name evidence="1" type="ORF">CCAE0312_LOCUS9623</name>
</gene>
<evidence type="ECO:0000313" key="1">
    <source>
        <dbReference type="EMBL" id="CAD9237524.1"/>
    </source>
</evidence>
<sequence length="110" mass="12479">MEIRSVNRDVGPVFWKDQAFVSHTAEVLQFDRNSHLTRTESKRDITPEVIRKTPVACADLQMLGIVASASRSQGIVDPFCSTQLQLFQRLQSWGSTKVSFVPRNQQVFVN</sequence>
<dbReference type="AlphaFoldDB" id="A0A7S1TKF1"/>
<accession>A0A7S1TKF1</accession>
<organism evidence="1">
    <name type="scientific">Compsopogon caeruleus</name>
    <dbReference type="NCBI Taxonomy" id="31354"/>
    <lineage>
        <taxon>Eukaryota</taxon>
        <taxon>Rhodophyta</taxon>
        <taxon>Compsopogonophyceae</taxon>
        <taxon>Compsopogonales</taxon>
        <taxon>Compsopogonaceae</taxon>
        <taxon>Compsopogon</taxon>
    </lineage>
</organism>
<dbReference type="EMBL" id="HBGH01017376">
    <property type="protein sequence ID" value="CAD9237524.1"/>
    <property type="molecule type" value="Transcribed_RNA"/>
</dbReference>
<name>A0A7S1TKF1_9RHOD</name>
<protein>
    <submittedName>
        <fullName evidence="1">Uncharacterized protein</fullName>
    </submittedName>
</protein>
<reference evidence="1" key="1">
    <citation type="submission" date="2021-01" db="EMBL/GenBank/DDBJ databases">
        <authorList>
            <person name="Corre E."/>
            <person name="Pelletier E."/>
            <person name="Niang G."/>
            <person name="Scheremetjew M."/>
            <person name="Finn R."/>
            <person name="Kale V."/>
            <person name="Holt S."/>
            <person name="Cochrane G."/>
            <person name="Meng A."/>
            <person name="Brown T."/>
            <person name="Cohen L."/>
        </authorList>
    </citation>
    <scope>NUCLEOTIDE SEQUENCE</scope>
    <source>
        <strain evidence="1">SAG 36.94</strain>
    </source>
</reference>
<proteinExistence type="predicted"/>